<comment type="caution">
    <text evidence="1">The sequence shown here is derived from an EMBL/GenBank/DDBJ whole genome shotgun (WGS) entry which is preliminary data.</text>
</comment>
<protein>
    <submittedName>
        <fullName evidence="1">23875_t:CDS:1</fullName>
    </submittedName>
</protein>
<accession>A0ACA9RQB9</accession>
<proteinExistence type="predicted"/>
<reference evidence="1" key="1">
    <citation type="submission" date="2021-06" db="EMBL/GenBank/DDBJ databases">
        <authorList>
            <person name="Kallberg Y."/>
            <person name="Tangrot J."/>
            <person name="Rosling A."/>
        </authorList>
    </citation>
    <scope>NUCLEOTIDE SEQUENCE</scope>
    <source>
        <strain evidence="1">MA461A</strain>
    </source>
</reference>
<feature type="non-terminal residue" evidence="1">
    <location>
        <position position="488"/>
    </location>
</feature>
<feature type="non-terminal residue" evidence="1">
    <location>
        <position position="1"/>
    </location>
</feature>
<gene>
    <name evidence="1" type="ORF">RPERSI_LOCUS21347</name>
</gene>
<sequence length="488" mass="53024">GQKKTDYVSLSLSTGSTVKKNETEEDIEAEQLQRFKDWKKKSDSSAKSHTDNPLLSKQTDIVADFDQTLSALSGGSFSFSFNGPLPDSAITEEKLSEKTSTIAQDSSIVASSRIVSPPPGVGFIRTDISNLSNSAEFNQPSPIPYTGSFNPFAPDDDKFDPFSSESPSLGVIGISSLGNNVSDIYVNDARTHSQAYCNSAKSRNSSRFGFAQDGEFTHLNSADPLAMKDLQDGFRALFPNVNISFGPSDVHQESMWNTSNDSTFAPLRRNLMNAPPGVPISSMNQAQNLLNNTSPGLDHHFHQNMLMQHHQQLSGNSVVPPAIKSPPPGIYAQSPRMDYGITGGWNPPTTTWNTEDDYLSRQPPHQPPHQPSQNQFLSNHSRNEAQDIFGAFLKAAAVNNSNTHDEVSREAEALPNILQDPAIMSVRISQADNAYRAPGAPVMSQQQYQPIQNVGGHRLSVFERVTRTGDEQIGGGFGVGIGLGNMDA</sequence>
<dbReference type="EMBL" id="CAJVQC010062324">
    <property type="protein sequence ID" value="CAG8802553.1"/>
    <property type="molecule type" value="Genomic_DNA"/>
</dbReference>
<keyword evidence="2" id="KW-1185">Reference proteome</keyword>
<evidence type="ECO:0000313" key="1">
    <source>
        <dbReference type="EMBL" id="CAG8802553.1"/>
    </source>
</evidence>
<dbReference type="Proteomes" id="UP000789920">
    <property type="component" value="Unassembled WGS sequence"/>
</dbReference>
<evidence type="ECO:0000313" key="2">
    <source>
        <dbReference type="Proteomes" id="UP000789920"/>
    </source>
</evidence>
<organism evidence="1 2">
    <name type="scientific">Racocetra persica</name>
    <dbReference type="NCBI Taxonomy" id="160502"/>
    <lineage>
        <taxon>Eukaryota</taxon>
        <taxon>Fungi</taxon>
        <taxon>Fungi incertae sedis</taxon>
        <taxon>Mucoromycota</taxon>
        <taxon>Glomeromycotina</taxon>
        <taxon>Glomeromycetes</taxon>
        <taxon>Diversisporales</taxon>
        <taxon>Gigasporaceae</taxon>
        <taxon>Racocetra</taxon>
    </lineage>
</organism>
<name>A0ACA9RQB9_9GLOM</name>